<evidence type="ECO:0000256" key="1">
    <source>
        <dbReference type="SAM" id="Phobius"/>
    </source>
</evidence>
<evidence type="ECO:0000313" key="5">
    <source>
        <dbReference type="WBParaSite" id="OFLC_0001332501-mRNA-1"/>
    </source>
</evidence>
<dbReference type="AlphaFoldDB" id="A0A183I0R2"/>
<dbReference type="InterPro" id="IPR057541">
    <property type="entry name" value="PACS1/2_N"/>
</dbReference>
<dbReference type="Pfam" id="PF25332">
    <property type="entry name" value="C2_PACS_N"/>
    <property type="match status" value="1"/>
</dbReference>
<keyword evidence="4" id="KW-1185">Reference proteome</keyword>
<evidence type="ECO:0000313" key="4">
    <source>
        <dbReference type="Proteomes" id="UP000267606"/>
    </source>
</evidence>
<gene>
    <name evidence="3" type="ORF">OFLC_LOCUS13324</name>
</gene>
<keyword evidence="1" id="KW-0812">Transmembrane</keyword>
<proteinExistence type="predicted"/>
<evidence type="ECO:0000259" key="2">
    <source>
        <dbReference type="Pfam" id="PF25332"/>
    </source>
</evidence>
<feature type="transmembrane region" description="Helical" evidence="1">
    <location>
        <begin position="21"/>
        <end position="41"/>
    </location>
</feature>
<sequence length="42" mass="5096">MDNTTIRPVPMRLFANWETDRTIACAVQRLISFFLSFLFFYY</sequence>
<reference evidence="3 4" key="2">
    <citation type="submission" date="2018-11" db="EMBL/GenBank/DDBJ databases">
        <authorList>
            <consortium name="Pathogen Informatics"/>
        </authorList>
    </citation>
    <scope>NUCLEOTIDE SEQUENCE [LARGE SCALE GENOMIC DNA]</scope>
</reference>
<accession>A0A183I0R2</accession>
<dbReference type="EMBL" id="UZAJ01040144">
    <property type="protein sequence ID" value="VDP13450.1"/>
    <property type="molecule type" value="Genomic_DNA"/>
</dbReference>
<reference evidence="5" key="1">
    <citation type="submission" date="2016-06" db="UniProtKB">
        <authorList>
            <consortium name="WormBaseParasite"/>
        </authorList>
    </citation>
    <scope>IDENTIFICATION</scope>
</reference>
<dbReference type="STRING" id="387005.A0A183I0R2"/>
<evidence type="ECO:0000313" key="3">
    <source>
        <dbReference type="EMBL" id="VDP13450.1"/>
    </source>
</evidence>
<protein>
    <recommendedName>
        <fullName evidence="2">Phosphofurin acidic cluster sorting protein 1/2 N-terminal C2 domain-containing protein</fullName>
    </recommendedName>
</protein>
<keyword evidence="1" id="KW-1133">Transmembrane helix</keyword>
<dbReference type="Proteomes" id="UP000267606">
    <property type="component" value="Unassembled WGS sequence"/>
</dbReference>
<dbReference type="WBParaSite" id="OFLC_0001332501-mRNA-1">
    <property type="protein sequence ID" value="OFLC_0001332501-mRNA-1"/>
    <property type="gene ID" value="OFLC_0001332501"/>
</dbReference>
<organism evidence="5">
    <name type="scientific">Onchocerca flexuosa</name>
    <dbReference type="NCBI Taxonomy" id="387005"/>
    <lineage>
        <taxon>Eukaryota</taxon>
        <taxon>Metazoa</taxon>
        <taxon>Ecdysozoa</taxon>
        <taxon>Nematoda</taxon>
        <taxon>Chromadorea</taxon>
        <taxon>Rhabditida</taxon>
        <taxon>Spirurina</taxon>
        <taxon>Spiruromorpha</taxon>
        <taxon>Filarioidea</taxon>
        <taxon>Onchocercidae</taxon>
        <taxon>Onchocerca</taxon>
    </lineage>
</organism>
<keyword evidence="1" id="KW-0472">Membrane</keyword>
<name>A0A183I0R2_9BILA</name>
<feature type="domain" description="Phosphofurin acidic cluster sorting protein 1/2 N-terminal C2" evidence="2">
    <location>
        <begin position="9"/>
        <end position="37"/>
    </location>
</feature>